<name>A0A1Z5YTC6_9PROT</name>
<dbReference type="AlphaFoldDB" id="A0A1Z5YTC6"/>
<comment type="caution">
    <text evidence="1">The sequence shown here is derived from an EMBL/GenBank/DDBJ whole genome shotgun (WGS) entry which is preliminary data.</text>
</comment>
<organism evidence="1 2">
    <name type="scientific">Acetobacter cibinongensis</name>
    <dbReference type="NCBI Taxonomy" id="146475"/>
    <lineage>
        <taxon>Bacteria</taxon>
        <taxon>Pseudomonadati</taxon>
        <taxon>Pseudomonadota</taxon>
        <taxon>Alphaproteobacteria</taxon>
        <taxon>Acetobacterales</taxon>
        <taxon>Acetobacteraceae</taxon>
        <taxon>Acetobacter</taxon>
    </lineage>
</organism>
<evidence type="ECO:0000313" key="1">
    <source>
        <dbReference type="EMBL" id="OUJ01544.1"/>
    </source>
</evidence>
<evidence type="ECO:0000313" key="2">
    <source>
        <dbReference type="Proteomes" id="UP000196086"/>
    </source>
</evidence>
<dbReference type="EMBL" id="JOMQ01000044">
    <property type="protein sequence ID" value="OUJ01544.1"/>
    <property type="molecule type" value="Genomic_DNA"/>
</dbReference>
<accession>A0A1Z5YTC6</accession>
<gene>
    <name evidence="1" type="ORF">HK14_08905</name>
</gene>
<dbReference type="Proteomes" id="UP000196086">
    <property type="component" value="Unassembled WGS sequence"/>
</dbReference>
<reference evidence="1 2" key="1">
    <citation type="submission" date="2014-06" db="EMBL/GenBank/DDBJ databases">
        <authorList>
            <person name="Ju J."/>
            <person name="Zhang J."/>
        </authorList>
    </citation>
    <scope>NUCLEOTIDE SEQUENCE [LARGE SCALE GENOMIC DNA]</scope>
    <source>
        <strain evidence="1 2">DsW_47</strain>
    </source>
</reference>
<protein>
    <submittedName>
        <fullName evidence="1">Uncharacterized protein</fullName>
    </submittedName>
</protein>
<sequence length="85" mass="9173">MEADPSSVFCIVRCEVTDVDFVEHMAHRASCHKEISAVITVYLFADGKVRIGEHGVQNSLQAVGLLGRAAEVLCSSLERESDAAP</sequence>
<proteinExistence type="predicted"/>